<accession>A0ACC3TA39</accession>
<gene>
    <name evidence="1" type="ORF">V1525DRAFT_416415</name>
</gene>
<organism evidence="1 2">
    <name type="scientific">Lipomyces kononenkoae</name>
    <name type="common">Yeast</name>
    <dbReference type="NCBI Taxonomy" id="34357"/>
    <lineage>
        <taxon>Eukaryota</taxon>
        <taxon>Fungi</taxon>
        <taxon>Dikarya</taxon>
        <taxon>Ascomycota</taxon>
        <taxon>Saccharomycotina</taxon>
        <taxon>Lipomycetes</taxon>
        <taxon>Lipomycetales</taxon>
        <taxon>Lipomycetaceae</taxon>
        <taxon>Lipomyces</taxon>
    </lineage>
</organism>
<reference evidence="2" key="1">
    <citation type="journal article" date="2024" name="Front. Bioeng. Biotechnol.">
        <title>Genome-scale model development and genomic sequencing of the oleaginous clade Lipomyces.</title>
        <authorList>
            <person name="Czajka J.J."/>
            <person name="Han Y."/>
            <person name="Kim J."/>
            <person name="Mondo S.J."/>
            <person name="Hofstad B.A."/>
            <person name="Robles A."/>
            <person name="Haridas S."/>
            <person name="Riley R."/>
            <person name="LaButti K."/>
            <person name="Pangilinan J."/>
            <person name="Andreopoulos W."/>
            <person name="Lipzen A."/>
            <person name="Yan J."/>
            <person name="Wang M."/>
            <person name="Ng V."/>
            <person name="Grigoriev I.V."/>
            <person name="Spatafora J.W."/>
            <person name="Magnuson J.K."/>
            <person name="Baker S.E."/>
            <person name="Pomraning K.R."/>
        </authorList>
    </citation>
    <scope>NUCLEOTIDE SEQUENCE [LARGE SCALE GENOMIC DNA]</scope>
    <source>
        <strain evidence="2">CBS 7786</strain>
    </source>
</reference>
<proteinExistence type="predicted"/>
<name>A0ACC3TA39_LIPKO</name>
<sequence>MSEPNSKDSEDAANQPSQQKGARQISRREANAFPHKRALAACRVCRVRKIKCNDAKPSCSSRATAGACCVYEDYHDISKFDPASLVIIERLDQIISSFDKLQQATGLVPVPGQTMHTFLPWQGETLDLSSRQVAYPISSLKIPSSGVGPDMILAWTVFENQFVPLILNRIRYRQLGDKMGDNIAGLSPAGDTICDMGKIRRYRIVSSPTGGVRADEFDYPFRAMLEVV</sequence>
<protein>
    <submittedName>
        <fullName evidence="1">Uncharacterized protein</fullName>
    </submittedName>
</protein>
<evidence type="ECO:0000313" key="2">
    <source>
        <dbReference type="Proteomes" id="UP001433508"/>
    </source>
</evidence>
<comment type="caution">
    <text evidence="1">The sequence shown here is derived from an EMBL/GenBank/DDBJ whole genome shotgun (WGS) entry which is preliminary data.</text>
</comment>
<dbReference type="Proteomes" id="UP001433508">
    <property type="component" value="Unassembled WGS sequence"/>
</dbReference>
<dbReference type="EMBL" id="MU971338">
    <property type="protein sequence ID" value="KAK9240600.1"/>
    <property type="molecule type" value="Genomic_DNA"/>
</dbReference>
<keyword evidence="2" id="KW-1185">Reference proteome</keyword>
<evidence type="ECO:0000313" key="1">
    <source>
        <dbReference type="EMBL" id="KAK9240600.1"/>
    </source>
</evidence>